<gene>
    <name evidence="11" type="ORF">NONO_c36040</name>
</gene>
<evidence type="ECO:0000256" key="3">
    <source>
        <dbReference type="ARBA" id="ARBA00022630"/>
    </source>
</evidence>
<dbReference type="Gene3D" id="2.40.110.10">
    <property type="entry name" value="Butyryl-CoA Dehydrogenase, subunit A, domain 2"/>
    <property type="match status" value="1"/>
</dbReference>
<dbReference type="InterPro" id="IPR009075">
    <property type="entry name" value="AcylCo_DH/oxidase_C"/>
</dbReference>
<dbReference type="Pfam" id="PF02770">
    <property type="entry name" value="Acyl-CoA_dh_M"/>
    <property type="match status" value="1"/>
</dbReference>
<comment type="cofactor">
    <cofactor evidence="1 6">
        <name>FAD</name>
        <dbReference type="ChEBI" id="CHEBI:57692"/>
    </cofactor>
</comment>
<dbReference type="RefSeq" id="WP_158436264.1">
    <property type="nucleotide sequence ID" value="NZ_CP006850.1"/>
</dbReference>
<evidence type="ECO:0000256" key="6">
    <source>
        <dbReference type="RuleBase" id="RU362125"/>
    </source>
</evidence>
<dbReference type="PANTHER" id="PTHR43292:SF4">
    <property type="entry name" value="ACYL-COA DEHYDROGENASE FADE34"/>
    <property type="match status" value="1"/>
</dbReference>
<dbReference type="InterPro" id="IPR009100">
    <property type="entry name" value="AcylCoA_DH/oxidase_NM_dom_sf"/>
</dbReference>
<reference evidence="11 12" key="1">
    <citation type="journal article" date="2014" name="Appl. Environ. Microbiol.">
        <title>Insights into the Microbial Degradation of Rubber and Gutta-Percha by Analysis of the Complete Genome of Nocardia nova SH22a.</title>
        <authorList>
            <person name="Luo Q."/>
            <person name="Hiessl S."/>
            <person name="Poehlein A."/>
            <person name="Daniel R."/>
            <person name="Steinbuchel A."/>
        </authorList>
    </citation>
    <scope>NUCLEOTIDE SEQUENCE [LARGE SCALE GENOMIC DNA]</scope>
    <source>
        <strain evidence="11">SH22a</strain>
    </source>
</reference>
<evidence type="ECO:0000256" key="7">
    <source>
        <dbReference type="SAM" id="MobiDB-lite"/>
    </source>
</evidence>
<sequence length="424" mass="45503">MADTAGAGMQDLQSFRTRARAWLADNAEPAGERGSALVTGFDSPDVLAGAREFQARQYEAGFSGITWPSEYGGQGLPVEFQRAWNEEATGYFLPSSIFAGVTHSIMGRTLLDHGSEEQKRRYIPAMLRGEHLWVQLLSEPDGGSDLAGLTTRAVLDGDRWLLNGSKVWSSGAATADFALCPARTDPDVVKHAGITLFIVPLKSPGVTIRPLRQITGSAEFCQEFFDDVELGPEHVVGRVNDGWGVTRTLLMHERNMAAGGGMGGLVTAAGGRTGAIDDLIALAQDKRTGHDPHIRQLIGEAAVMARVYPELSKRVLALVGAGRLTPHGASVIKMVRDGNTQRRAEITMAIAGGNGIAWNPDDASGARFADDYLGSRSATIVGGTAQIQRNIVGERVLGLPREPEADPGVPFSRIRRRRDDRTPS</sequence>
<keyword evidence="12" id="KW-1185">Reference proteome</keyword>
<dbReference type="InterPro" id="IPR013786">
    <property type="entry name" value="AcylCoA_DH/ox_N"/>
</dbReference>
<dbReference type="InterPro" id="IPR036250">
    <property type="entry name" value="AcylCo_DH-like_C"/>
</dbReference>
<keyword evidence="4 6" id="KW-0274">FAD</keyword>
<keyword evidence="5 6" id="KW-0560">Oxidoreductase</keyword>
<dbReference type="GO" id="GO:0005886">
    <property type="term" value="C:plasma membrane"/>
    <property type="evidence" value="ECO:0007669"/>
    <property type="project" value="TreeGrafter"/>
</dbReference>
<dbReference type="PANTHER" id="PTHR43292">
    <property type="entry name" value="ACYL-COA DEHYDROGENASE"/>
    <property type="match status" value="1"/>
</dbReference>
<evidence type="ECO:0000256" key="4">
    <source>
        <dbReference type="ARBA" id="ARBA00022827"/>
    </source>
</evidence>
<dbReference type="InterPro" id="IPR046373">
    <property type="entry name" value="Acyl-CoA_Oxase/DH_mid-dom_sf"/>
</dbReference>
<evidence type="ECO:0000256" key="5">
    <source>
        <dbReference type="ARBA" id="ARBA00023002"/>
    </source>
</evidence>
<proteinExistence type="inferred from homology"/>
<organism evidence="11 12">
    <name type="scientific">Nocardia nova SH22a</name>
    <dbReference type="NCBI Taxonomy" id="1415166"/>
    <lineage>
        <taxon>Bacteria</taxon>
        <taxon>Bacillati</taxon>
        <taxon>Actinomycetota</taxon>
        <taxon>Actinomycetes</taxon>
        <taxon>Mycobacteriales</taxon>
        <taxon>Nocardiaceae</taxon>
        <taxon>Nocardia</taxon>
    </lineage>
</organism>
<evidence type="ECO:0000256" key="1">
    <source>
        <dbReference type="ARBA" id="ARBA00001974"/>
    </source>
</evidence>
<dbReference type="STRING" id="1415166.NONO_c36040"/>
<evidence type="ECO:0000259" key="10">
    <source>
        <dbReference type="Pfam" id="PF02771"/>
    </source>
</evidence>
<evidence type="ECO:0000313" key="12">
    <source>
        <dbReference type="Proteomes" id="UP000019150"/>
    </source>
</evidence>
<dbReference type="GO" id="GO:0016627">
    <property type="term" value="F:oxidoreductase activity, acting on the CH-CH group of donors"/>
    <property type="evidence" value="ECO:0007669"/>
    <property type="project" value="InterPro"/>
</dbReference>
<dbReference type="Gene3D" id="1.10.540.10">
    <property type="entry name" value="Acyl-CoA dehydrogenase/oxidase, N-terminal domain"/>
    <property type="match status" value="1"/>
</dbReference>
<feature type="region of interest" description="Disordered" evidence="7">
    <location>
        <begin position="401"/>
        <end position="424"/>
    </location>
</feature>
<dbReference type="GO" id="GO:0050660">
    <property type="term" value="F:flavin adenine dinucleotide binding"/>
    <property type="evidence" value="ECO:0007669"/>
    <property type="project" value="InterPro"/>
</dbReference>
<dbReference type="eggNOG" id="COG1960">
    <property type="taxonomic scope" value="Bacteria"/>
</dbReference>
<keyword evidence="3 6" id="KW-0285">Flavoprotein</keyword>
<dbReference type="EMBL" id="CP006850">
    <property type="protein sequence ID" value="AHH18391.1"/>
    <property type="molecule type" value="Genomic_DNA"/>
</dbReference>
<feature type="domain" description="Acyl-CoA dehydrogenase/oxidase N-terminal" evidence="10">
    <location>
        <begin position="13"/>
        <end position="130"/>
    </location>
</feature>
<evidence type="ECO:0000259" key="9">
    <source>
        <dbReference type="Pfam" id="PF02770"/>
    </source>
</evidence>
<evidence type="ECO:0000256" key="2">
    <source>
        <dbReference type="ARBA" id="ARBA00009347"/>
    </source>
</evidence>
<evidence type="ECO:0000313" key="11">
    <source>
        <dbReference type="EMBL" id="AHH18391.1"/>
    </source>
</evidence>
<dbReference type="Proteomes" id="UP000019150">
    <property type="component" value="Chromosome"/>
</dbReference>
<dbReference type="PATRIC" id="fig|1415166.3.peg.3697"/>
<dbReference type="AlphaFoldDB" id="W5TMF0"/>
<feature type="domain" description="Acyl-CoA oxidase/dehydrogenase middle" evidence="9">
    <location>
        <begin position="137"/>
        <end position="228"/>
    </location>
</feature>
<name>W5TMF0_9NOCA</name>
<dbReference type="Gene3D" id="1.20.140.10">
    <property type="entry name" value="Butyryl-CoA Dehydrogenase, subunit A, domain 3"/>
    <property type="match status" value="1"/>
</dbReference>
<dbReference type="InterPro" id="IPR052161">
    <property type="entry name" value="Mycobact_Acyl-CoA_DH"/>
</dbReference>
<dbReference type="Pfam" id="PF00441">
    <property type="entry name" value="Acyl-CoA_dh_1"/>
    <property type="match status" value="1"/>
</dbReference>
<dbReference type="KEGG" id="nno:NONO_c36040"/>
<feature type="domain" description="Acyl-CoA dehydrogenase/oxidase C-terminal" evidence="8">
    <location>
        <begin position="240"/>
        <end position="397"/>
    </location>
</feature>
<dbReference type="HOGENOM" id="CLU_018204_9_0_11"/>
<protein>
    <submittedName>
        <fullName evidence="11">Acyl-CoA dehydrogenase</fullName>
    </submittedName>
</protein>
<dbReference type="SUPFAM" id="SSF47203">
    <property type="entry name" value="Acyl-CoA dehydrogenase C-terminal domain-like"/>
    <property type="match status" value="1"/>
</dbReference>
<dbReference type="Pfam" id="PF02771">
    <property type="entry name" value="Acyl-CoA_dh_N"/>
    <property type="match status" value="1"/>
</dbReference>
<evidence type="ECO:0000259" key="8">
    <source>
        <dbReference type="Pfam" id="PF00441"/>
    </source>
</evidence>
<accession>W5TMF0</accession>
<comment type="similarity">
    <text evidence="2 6">Belongs to the acyl-CoA dehydrogenase family.</text>
</comment>
<dbReference type="SUPFAM" id="SSF56645">
    <property type="entry name" value="Acyl-CoA dehydrogenase NM domain-like"/>
    <property type="match status" value="1"/>
</dbReference>
<dbReference type="InterPro" id="IPR006091">
    <property type="entry name" value="Acyl-CoA_Oxase/DH_mid-dom"/>
</dbReference>
<dbReference type="FunFam" id="2.40.110.10:FF:000011">
    <property type="entry name" value="Acyl-CoA dehydrogenase FadE34"/>
    <property type="match status" value="1"/>
</dbReference>
<dbReference type="InterPro" id="IPR037069">
    <property type="entry name" value="AcylCoA_DH/ox_N_sf"/>
</dbReference>
<dbReference type="OrthoDB" id="5167280at2"/>